<dbReference type="Gene3D" id="1.25.40.10">
    <property type="entry name" value="Tetratricopeptide repeat domain"/>
    <property type="match status" value="1"/>
</dbReference>
<reference evidence="2" key="1">
    <citation type="submission" date="2023-06" db="EMBL/GenBank/DDBJ databases">
        <authorList>
            <consortium name="Lawrence Berkeley National Laboratory"/>
            <person name="Ahrendt S."/>
            <person name="Sahu N."/>
            <person name="Indic B."/>
            <person name="Wong-Bajracharya J."/>
            <person name="Merenyi Z."/>
            <person name="Ke H.-M."/>
            <person name="Monk M."/>
            <person name="Kocsube S."/>
            <person name="Drula E."/>
            <person name="Lipzen A."/>
            <person name="Balint B."/>
            <person name="Henrissat B."/>
            <person name="Andreopoulos B."/>
            <person name="Martin F.M."/>
            <person name="Harder C.B."/>
            <person name="Rigling D."/>
            <person name="Ford K.L."/>
            <person name="Foster G.D."/>
            <person name="Pangilinan J."/>
            <person name="Papanicolaou A."/>
            <person name="Barry K."/>
            <person name="LaButti K."/>
            <person name="Viragh M."/>
            <person name="Koriabine M."/>
            <person name="Yan M."/>
            <person name="Riley R."/>
            <person name="Champramary S."/>
            <person name="Plett K.L."/>
            <person name="Tsai I.J."/>
            <person name="Slot J."/>
            <person name="Sipos G."/>
            <person name="Plett J."/>
            <person name="Nagy L.G."/>
            <person name="Grigoriev I.V."/>
        </authorList>
    </citation>
    <scope>NUCLEOTIDE SEQUENCE</scope>
    <source>
        <strain evidence="2">FPL87.14</strain>
    </source>
</reference>
<evidence type="ECO:0000313" key="3">
    <source>
        <dbReference type="Proteomes" id="UP001175226"/>
    </source>
</evidence>
<evidence type="ECO:0000259" key="1">
    <source>
        <dbReference type="Pfam" id="PF12770"/>
    </source>
</evidence>
<sequence length="988" mass="109648">MSHQPENFSHHHADGESEDKVNGLDLWRLSGAQDSESNSVDSFTDNILRQGSMYPETVTPYERTIVQSLQRDRNMSSLDKFITLCESASSHYPDGHPLKATVLAQIGSALERKGLENEALGAYERALDGIVDSNSLRFISICFSRIGALLERRYDWLGEAEDLHKAIWAQEICIACTAADGEKLDKFYGYLLNSLAARWSLLEDKEDLDRMLSYAEKAIALNPSNARAQYFLGVALGVSYDHHHTLALVDRAILAMQSTFSYSIPRDRVEILTGLAKSYYRRLEHVRDPSDASACIKYLDQAMECGKILSFSLHLMLIDCLETIFTWNDDVQCYERALSICETLLVDDSFSNSEWCSARMALGGTLLAPCEKGTLSPVPCQLEKCIQTLKHVIECTSPGHPLCGGYMPYKQLCIAFRFRFLEIETATVEEFEYAISIGRKAVELAPDERIKASCLETLVFRQALQLSSLRSNDTRLMSTICEANLCALMEDWTGCIDAYTIAMEAVQHLTWLGLSVVQQHRVISQSSINMNTTGRHAAFAAVDSRDSGLALEWVEQCRSIVWRHVLNLCMSMDELAGVEPTLACRLGEVSNMLQRGAYFDLRLGMEEGSLEMEKQQRYCFAEEWEGLLTQTRLLPGFTDFLKPKDSAYFTSSIVLGSNKGKVVTFRLSQMNEKLATTLQTRLRETLQQSGRPSRDARASQIWSGHAGHDVMSNVLSVLWTTVVKPLFDFLDLELHDSLSGSDPPRLWWCPTGPLSFLPLHAAGLYNTVERGTKVYEYVASSYTPTVSILADISNQLSEEFSGLLAVCQPNTPGQNPIPKTEDEVCSAVQVAAERGPVMNVTLLGNDDATPDADPTQPLESAFMLAGDPKEGCPLKLTKIAERANTKADFAFLSACQTATGDASLSKESVHLAAGMLMAGYRRVIATMWAVNDSDAPIIAEMVYKYMLSDGKADSGKSCLALHHATASMRQKAGEKNFMSWVPFIHYGA</sequence>
<dbReference type="EMBL" id="JAUEPT010000007">
    <property type="protein sequence ID" value="KAK0449902.1"/>
    <property type="molecule type" value="Genomic_DNA"/>
</dbReference>
<dbReference type="InterPro" id="IPR011990">
    <property type="entry name" value="TPR-like_helical_dom_sf"/>
</dbReference>
<dbReference type="InterPro" id="IPR024983">
    <property type="entry name" value="CHAT_dom"/>
</dbReference>
<dbReference type="Pfam" id="PF12770">
    <property type="entry name" value="CHAT"/>
    <property type="match status" value="1"/>
</dbReference>
<dbReference type="AlphaFoldDB" id="A0AA39JVW8"/>
<evidence type="ECO:0000313" key="2">
    <source>
        <dbReference type="EMBL" id="KAK0449902.1"/>
    </source>
</evidence>
<dbReference type="Proteomes" id="UP001175226">
    <property type="component" value="Unassembled WGS sequence"/>
</dbReference>
<organism evidence="2 3">
    <name type="scientific">Armillaria borealis</name>
    <dbReference type="NCBI Taxonomy" id="47425"/>
    <lineage>
        <taxon>Eukaryota</taxon>
        <taxon>Fungi</taxon>
        <taxon>Dikarya</taxon>
        <taxon>Basidiomycota</taxon>
        <taxon>Agaricomycotina</taxon>
        <taxon>Agaricomycetes</taxon>
        <taxon>Agaricomycetidae</taxon>
        <taxon>Agaricales</taxon>
        <taxon>Marasmiineae</taxon>
        <taxon>Physalacriaceae</taxon>
        <taxon>Armillaria</taxon>
    </lineage>
</organism>
<feature type="domain" description="CHAT" evidence="1">
    <location>
        <begin position="715"/>
        <end position="988"/>
    </location>
</feature>
<keyword evidence="3" id="KW-1185">Reference proteome</keyword>
<gene>
    <name evidence="2" type="ORF">EV421DRAFT_1989714</name>
</gene>
<comment type="caution">
    <text evidence="2">The sequence shown here is derived from an EMBL/GenBank/DDBJ whole genome shotgun (WGS) entry which is preliminary data.</text>
</comment>
<proteinExistence type="predicted"/>
<accession>A0AA39JVW8</accession>
<dbReference type="SUPFAM" id="SSF48452">
    <property type="entry name" value="TPR-like"/>
    <property type="match status" value="1"/>
</dbReference>
<protein>
    <recommendedName>
        <fullName evidence="1">CHAT domain-containing protein</fullName>
    </recommendedName>
</protein>
<name>A0AA39JVW8_9AGAR</name>
<dbReference type="SUPFAM" id="SSF81901">
    <property type="entry name" value="HCP-like"/>
    <property type="match status" value="1"/>
</dbReference>